<dbReference type="Gene3D" id="2.120.10.30">
    <property type="entry name" value="TolB, C-terminal domain"/>
    <property type="match status" value="1"/>
</dbReference>
<dbReference type="EMBL" id="BJWG01000006">
    <property type="protein sequence ID" value="GEL95001.1"/>
    <property type="molecule type" value="Genomic_DNA"/>
</dbReference>
<organism evidence="3 4">
    <name type="scientific">Cellulomonas composti</name>
    <dbReference type="NCBI Taxonomy" id="266130"/>
    <lineage>
        <taxon>Bacteria</taxon>
        <taxon>Bacillati</taxon>
        <taxon>Actinomycetota</taxon>
        <taxon>Actinomycetes</taxon>
        <taxon>Micrococcales</taxon>
        <taxon>Cellulomonadaceae</taxon>
        <taxon>Cellulomonas</taxon>
    </lineage>
</organism>
<evidence type="ECO:0000313" key="3">
    <source>
        <dbReference type="EMBL" id="GEL95001.1"/>
    </source>
</evidence>
<dbReference type="InterPro" id="IPR011042">
    <property type="entry name" value="6-blade_b-propeller_TolB-like"/>
</dbReference>
<keyword evidence="4" id="KW-1185">Reference proteome</keyword>
<protein>
    <submittedName>
        <fullName evidence="3">Oxidoreductase</fullName>
    </submittedName>
</protein>
<feature type="domain" description="Glucose/Sorbosone dehydrogenase" evidence="2">
    <location>
        <begin position="95"/>
        <end position="399"/>
    </location>
</feature>
<sequence>MGTAGAGGWGPFARTVAGLAFVGLALAGCTGDDEQTTSPTNAPPSSEPVTTPSAGPSPTDEPTPTPVPTASPTPVPPDGPDTIEVLERGDLLSGLDVPWGLAYTADGTAVLTLRERAALMVVPPGGRPAAVAGPGAEQLVDVVAPVGEAGLLGVAVLGESAAGVDLVLYATTDTDNRVLRGTLTGTSLGELTPILTGIPHASYHDGGRLAVGPDGCLYVSTGDAGVRSSSQDLDSLGGKILRITATGHPAPGNPFDGSPVWSYGHRNVQGMGWAADGRMFASEFGQDTWDELNLVVPGGNYGWPLVEGSDGGDRGLVEPLATWRTDDASPSGLAVTDEGVYLAGLRGQVLWRLPLRPSDEGAGVGRAQALLDGVLGRLRAVVVAPDGSLTVLTNNTDGRGTPRAGDDRAVRVVVG</sequence>
<dbReference type="RefSeq" id="WP_146842658.1">
    <property type="nucleotide sequence ID" value="NZ_BJWG01000006.1"/>
</dbReference>
<dbReference type="InterPro" id="IPR011041">
    <property type="entry name" value="Quinoprot_gluc/sorb_DH_b-prop"/>
</dbReference>
<dbReference type="SUPFAM" id="SSF50952">
    <property type="entry name" value="Soluble quinoprotein glucose dehydrogenase"/>
    <property type="match status" value="1"/>
</dbReference>
<evidence type="ECO:0000256" key="1">
    <source>
        <dbReference type="SAM" id="MobiDB-lite"/>
    </source>
</evidence>
<dbReference type="PANTHER" id="PTHR19328:SF13">
    <property type="entry name" value="HIPL1 PROTEIN"/>
    <property type="match status" value="1"/>
</dbReference>
<gene>
    <name evidence="3" type="ORF">CCO02nite_16590</name>
</gene>
<dbReference type="Pfam" id="PF07995">
    <property type="entry name" value="GSDH"/>
    <property type="match status" value="1"/>
</dbReference>
<dbReference type="PANTHER" id="PTHR19328">
    <property type="entry name" value="HEDGEHOG-INTERACTING PROTEIN"/>
    <property type="match status" value="1"/>
</dbReference>
<feature type="region of interest" description="Disordered" evidence="1">
    <location>
        <begin position="29"/>
        <end position="82"/>
    </location>
</feature>
<comment type="caution">
    <text evidence="3">The sequence shown here is derived from an EMBL/GenBank/DDBJ whole genome shotgun (WGS) entry which is preliminary data.</text>
</comment>
<dbReference type="Proteomes" id="UP000321720">
    <property type="component" value="Unassembled WGS sequence"/>
</dbReference>
<evidence type="ECO:0000313" key="4">
    <source>
        <dbReference type="Proteomes" id="UP000321720"/>
    </source>
</evidence>
<dbReference type="InterPro" id="IPR012938">
    <property type="entry name" value="Glc/Sorbosone_DH"/>
</dbReference>
<name>A0A511JAH4_9CELL</name>
<dbReference type="OrthoDB" id="9770043at2"/>
<reference evidence="3 4" key="1">
    <citation type="submission" date="2019-07" db="EMBL/GenBank/DDBJ databases">
        <title>Whole genome shotgun sequence of Cellulomonas composti NBRC 100758.</title>
        <authorList>
            <person name="Hosoyama A."/>
            <person name="Uohara A."/>
            <person name="Ohji S."/>
            <person name="Ichikawa N."/>
        </authorList>
    </citation>
    <scope>NUCLEOTIDE SEQUENCE [LARGE SCALE GENOMIC DNA]</scope>
    <source>
        <strain evidence="3 4">NBRC 100758</strain>
    </source>
</reference>
<evidence type="ECO:0000259" key="2">
    <source>
        <dbReference type="Pfam" id="PF07995"/>
    </source>
</evidence>
<accession>A0A511JAH4</accession>
<proteinExistence type="predicted"/>
<feature type="compositionally biased region" description="Pro residues" evidence="1">
    <location>
        <begin position="59"/>
        <end position="79"/>
    </location>
</feature>
<dbReference type="AlphaFoldDB" id="A0A511JAH4"/>